<feature type="region of interest" description="Disordered" evidence="1">
    <location>
        <begin position="1"/>
        <end position="82"/>
    </location>
</feature>
<sequence length="599" mass="66201">MMDQVSSRELDSRSIERIVEHSAAEKSDAGSDQMLPSPPFLSRNLQSQQNQSSYASKPRPNPVTSPVYQSGPSSGTSSTERGASYLVAPRSLCDSEHYTDSGIHHTDSNGMEDEHLIQNDREVRHILGHEQQFGTFGRPNMVNSSGRHQNGNQLQRSALAAHSEENLQPIFKPSNGTMPPHKSATQSRKASYSNYERRSFCPDWRCILMCNMIILTIITGAFLGCYYYVWPEIVAPLVEKSQPINGEWAKWNEWSYCSASCGNGFQTRVRFCGNPAPEDGGLDCAGQALENRTCSAPLFCPDCNRVCERGTLNKECTKCTCEDHKIKIVVTDKTGNPLENAQIYKLGHYDMLGRSDRHGEIRLKSICSNGDNQLLVTKEGFNPEHVWPEVTEPGKPKEAYGNVALNVLTPPAISRLPESKERYVGQSLKLCCSASSNANSPTISWFKDNQLIKPGTWYNATESTDLTIPAAKLEDSGLYTCKATNRAGTDLTEAVQVTIRDKKHEPCDSTPKTKLVPLSDGCEQKSIDIGECANNNSPCLEKSQSLDPFKEQCADQPSSFCCGPLKTEKIEVTCRTPGNVSNEYKIPLVRTISCGCVRC</sequence>
<dbReference type="InterPro" id="IPR007110">
    <property type="entry name" value="Ig-like_dom"/>
</dbReference>
<dbReference type="InterPro" id="IPR013783">
    <property type="entry name" value="Ig-like_fold"/>
</dbReference>
<dbReference type="CDD" id="cd00096">
    <property type="entry name" value="Ig"/>
    <property type="match status" value="1"/>
</dbReference>
<dbReference type="InterPro" id="IPR036179">
    <property type="entry name" value="Ig-like_dom_sf"/>
</dbReference>
<dbReference type="SMART" id="SM00209">
    <property type="entry name" value="TSP1"/>
    <property type="match status" value="1"/>
</dbReference>
<feature type="transmembrane region" description="Helical" evidence="2">
    <location>
        <begin position="206"/>
        <end position="230"/>
    </location>
</feature>
<dbReference type="Pfam" id="PF07679">
    <property type="entry name" value="I-set"/>
    <property type="match status" value="1"/>
</dbReference>
<gene>
    <name evidence="4" type="ORF">OKIOD_LOCUS17119</name>
</gene>
<dbReference type="InterPro" id="IPR056255">
    <property type="entry name" value="CILP-1/2_dom"/>
</dbReference>
<dbReference type="InterPro" id="IPR036383">
    <property type="entry name" value="TSP1_rpt_sf"/>
</dbReference>
<feature type="domain" description="Ig-like" evidence="3">
    <location>
        <begin position="411"/>
        <end position="498"/>
    </location>
</feature>
<dbReference type="EMBL" id="OU015567">
    <property type="protein sequence ID" value="CAG5114292.1"/>
    <property type="molecule type" value="Genomic_DNA"/>
</dbReference>
<dbReference type="SUPFAM" id="SSF82895">
    <property type="entry name" value="TSP-1 type 1 repeat"/>
    <property type="match status" value="1"/>
</dbReference>
<dbReference type="Pfam" id="PF23708">
    <property type="entry name" value="CILP_5th"/>
    <property type="match status" value="1"/>
</dbReference>
<dbReference type="InterPro" id="IPR000884">
    <property type="entry name" value="TSP1_rpt"/>
</dbReference>
<dbReference type="Proteomes" id="UP001158576">
    <property type="component" value="Chromosome 2"/>
</dbReference>
<dbReference type="SMART" id="SM00408">
    <property type="entry name" value="IGc2"/>
    <property type="match status" value="1"/>
</dbReference>
<evidence type="ECO:0000256" key="2">
    <source>
        <dbReference type="SAM" id="Phobius"/>
    </source>
</evidence>
<feature type="compositionally biased region" description="Basic and acidic residues" evidence="1">
    <location>
        <begin position="1"/>
        <end position="29"/>
    </location>
</feature>
<dbReference type="InterPro" id="IPR038877">
    <property type="entry name" value="THSD1"/>
</dbReference>
<keyword evidence="2" id="KW-0472">Membrane</keyword>
<feature type="compositionally biased region" description="Low complexity" evidence="1">
    <location>
        <begin position="41"/>
        <end position="53"/>
    </location>
</feature>
<evidence type="ECO:0000313" key="5">
    <source>
        <dbReference type="Proteomes" id="UP001158576"/>
    </source>
</evidence>
<proteinExistence type="predicted"/>
<dbReference type="Gene3D" id="2.20.100.10">
    <property type="entry name" value="Thrombospondin type-1 (TSP1) repeat"/>
    <property type="match status" value="1"/>
</dbReference>
<dbReference type="PANTHER" id="PTHR16311:SF3">
    <property type="entry name" value="THROMBOSPONDIN TYPE-1 DOMAIN-CONTAINING PROTEIN 1"/>
    <property type="match status" value="1"/>
</dbReference>
<dbReference type="Gene3D" id="2.60.40.10">
    <property type="entry name" value="Immunoglobulins"/>
    <property type="match status" value="1"/>
</dbReference>
<dbReference type="PROSITE" id="PS50092">
    <property type="entry name" value="TSP1"/>
    <property type="match status" value="1"/>
</dbReference>
<dbReference type="PROSITE" id="PS50835">
    <property type="entry name" value="IG_LIKE"/>
    <property type="match status" value="1"/>
</dbReference>
<dbReference type="PRINTS" id="PR01705">
    <property type="entry name" value="TSP1REPEAT"/>
</dbReference>
<evidence type="ECO:0000313" key="4">
    <source>
        <dbReference type="EMBL" id="CAG5114292.1"/>
    </source>
</evidence>
<organism evidence="4 5">
    <name type="scientific">Oikopleura dioica</name>
    <name type="common">Tunicate</name>
    <dbReference type="NCBI Taxonomy" id="34765"/>
    <lineage>
        <taxon>Eukaryota</taxon>
        <taxon>Metazoa</taxon>
        <taxon>Chordata</taxon>
        <taxon>Tunicata</taxon>
        <taxon>Appendicularia</taxon>
        <taxon>Copelata</taxon>
        <taxon>Oikopleuridae</taxon>
        <taxon>Oikopleura</taxon>
    </lineage>
</organism>
<reference evidence="4 5" key="1">
    <citation type="submission" date="2021-04" db="EMBL/GenBank/DDBJ databases">
        <authorList>
            <person name="Bliznina A."/>
        </authorList>
    </citation>
    <scope>NUCLEOTIDE SEQUENCE [LARGE SCALE GENOMIC DNA]</scope>
</reference>
<accession>A0ABN7TFC6</accession>
<dbReference type="InterPro" id="IPR003598">
    <property type="entry name" value="Ig_sub2"/>
</dbReference>
<feature type="compositionally biased region" description="Polar residues" evidence="1">
    <location>
        <begin position="62"/>
        <end position="81"/>
    </location>
</feature>
<dbReference type="SMART" id="SM00409">
    <property type="entry name" value="IG"/>
    <property type="match status" value="1"/>
</dbReference>
<evidence type="ECO:0000259" key="3">
    <source>
        <dbReference type="PROSITE" id="PS50835"/>
    </source>
</evidence>
<feature type="region of interest" description="Disordered" evidence="1">
    <location>
        <begin position="170"/>
        <end position="189"/>
    </location>
</feature>
<dbReference type="InterPro" id="IPR013098">
    <property type="entry name" value="Ig_I-set"/>
</dbReference>
<dbReference type="Pfam" id="PF00090">
    <property type="entry name" value="TSP_1"/>
    <property type="match status" value="1"/>
</dbReference>
<name>A0ABN7TFC6_OIKDI</name>
<keyword evidence="5" id="KW-1185">Reference proteome</keyword>
<dbReference type="InterPro" id="IPR003599">
    <property type="entry name" value="Ig_sub"/>
</dbReference>
<evidence type="ECO:0000256" key="1">
    <source>
        <dbReference type="SAM" id="MobiDB-lite"/>
    </source>
</evidence>
<dbReference type="PANTHER" id="PTHR16311">
    <property type="entry name" value="THROMBOSPONDIN TYPE I DOMAIN-CONTAINING 1"/>
    <property type="match status" value="1"/>
</dbReference>
<protein>
    <submittedName>
        <fullName evidence="4">Oidioi.mRNA.OKI2018_I69.chr2.g8354.t1.cds</fullName>
    </submittedName>
</protein>
<keyword evidence="2" id="KW-0812">Transmembrane</keyword>
<dbReference type="SUPFAM" id="SSF48726">
    <property type="entry name" value="Immunoglobulin"/>
    <property type="match status" value="1"/>
</dbReference>
<keyword evidence="2" id="KW-1133">Transmembrane helix</keyword>